<sequence>MHEFKQYHQEDKTFVRETKVYFSQCNQYHVMTLAQLLDLTSVTASEDFVQRGLTFDVLVENKSVLLVSRNSFKIHRMPRMDDVITVKTWEEKAIGLQFSRRYQIIKDDGTVLVDGDSTWLSVNPDTRRIQKPSDFKLRPAPTQTTEFCGTPAGKIQPSENLQRVSERIIRFSDIDANGHVNNARYATYIADILPETFLKKPITNFRINYAHEAKYGEKMELWADFNNEDKIFVVGKNQDGICFESEICY</sequence>
<comment type="caution">
    <text evidence="10">The sequence shown here is derived from an EMBL/GenBank/DDBJ whole genome shotgun (WGS) entry which is preliminary data.</text>
</comment>
<evidence type="ECO:0000256" key="4">
    <source>
        <dbReference type="ARBA" id="ARBA00022832"/>
    </source>
</evidence>
<dbReference type="InterPro" id="IPR002864">
    <property type="entry name" value="Acyl-ACP_thioesterase_NHD"/>
</dbReference>
<dbReference type="GO" id="GO:0000036">
    <property type="term" value="F:acyl carrier activity"/>
    <property type="evidence" value="ECO:0007669"/>
    <property type="project" value="TreeGrafter"/>
</dbReference>
<dbReference type="Proteomes" id="UP000823914">
    <property type="component" value="Unassembled WGS sequence"/>
</dbReference>
<dbReference type="Gene3D" id="3.10.129.10">
    <property type="entry name" value="Hotdog Thioesterase"/>
    <property type="match status" value="2"/>
</dbReference>
<keyword evidence="5" id="KW-0809">Transit peptide</keyword>
<dbReference type="InterPro" id="IPR049427">
    <property type="entry name" value="Acyl-ACP_TE_C"/>
</dbReference>
<keyword evidence="2" id="KW-0444">Lipid biosynthesis</keyword>
<keyword evidence="3" id="KW-0378">Hydrolase</keyword>
<keyword evidence="6" id="KW-0443">Lipid metabolism</keyword>
<accession>A0A9E2NY27</accession>
<evidence type="ECO:0000259" key="8">
    <source>
        <dbReference type="Pfam" id="PF01643"/>
    </source>
</evidence>
<evidence type="ECO:0000256" key="2">
    <source>
        <dbReference type="ARBA" id="ARBA00022516"/>
    </source>
</evidence>
<evidence type="ECO:0000256" key="6">
    <source>
        <dbReference type="ARBA" id="ARBA00023098"/>
    </source>
</evidence>
<evidence type="ECO:0000313" key="10">
    <source>
        <dbReference type="EMBL" id="MBU3849152.1"/>
    </source>
</evidence>
<dbReference type="Pfam" id="PF01643">
    <property type="entry name" value="Acyl-ACP_TE"/>
    <property type="match status" value="1"/>
</dbReference>
<feature type="domain" description="Acyl-ACP thioesterase N-terminal hotdog" evidence="8">
    <location>
        <begin position="12"/>
        <end position="131"/>
    </location>
</feature>
<dbReference type="Pfam" id="PF20791">
    <property type="entry name" value="Acyl-ACP_TE_C"/>
    <property type="match status" value="1"/>
</dbReference>
<dbReference type="InterPro" id="IPR045023">
    <property type="entry name" value="FATA/B"/>
</dbReference>
<dbReference type="InterPro" id="IPR029069">
    <property type="entry name" value="HotDog_dom_sf"/>
</dbReference>
<evidence type="ECO:0000256" key="5">
    <source>
        <dbReference type="ARBA" id="ARBA00022946"/>
    </source>
</evidence>
<dbReference type="PANTHER" id="PTHR31727:SF6">
    <property type="entry name" value="OLEOYL-ACYL CARRIER PROTEIN THIOESTERASE 1, CHLOROPLASTIC"/>
    <property type="match status" value="1"/>
</dbReference>
<comment type="similarity">
    <text evidence="1">Belongs to the acyl-ACP thioesterase family.</text>
</comment>
<dbReference type="PANTHER" id="PTHR31727">
    <property type="entry name" value="OLEOYL-ACYL CARRIER PROTEIN THIOESTERASE 1, CHLOROPLASTIC"/>
    <property type="match status" value="1"/>
</dbReference>
<reference evidence="10" key="1">
    <citation type="journal article" date="2021" name="PeerJ">
        <title>Extensive microbial diversity within the chicken gut microbiome revealed by metagenomics and culture.</title>
        <authorList>
            <person name="Gilroy R."/>
            <person name="Ravi A."/>
            <person name="Getino M."/>
            <person name="Pursley I."/>
            <person name="Horton D.L."/>
            <person name="Alikhan N.F."/>
            <person name="Baker D."/>
            <person name="Gharbi K."/>
            <person name="Hall N."/>
            <person name="Watson M."/>
            <person name="Adriaenssens E.M."/>
            <person name="Foster-Nyarko E."/>
            <person name="Jarju S."/>
            <person name="Secka A."/>
            <person name="Antonio M."/>
            <person name="Oren A."/>
            <person name="Chaudhuri R.R."/>
            <person name="La Ragione R."/>
            <person name="Hildebrand F."/>
            <person name="Pallen M.J."/>
        </authorList>
    </citation>
    <scope>NUCLEOTIDE SEQUENCE</scope>
    <source>
        <strain evidence="10">Gambia15-2214</strain>
    </source>
</reference>
<evidence type="ECO:0000313" key="11">
    <source>
        <dbReference type="Proteomes" id="UP000823914"/>
    </source>
</evidence>
<feature type="domain" description="Acyl-ACP thioesterase-like C-terminal" evidence="9">
    <location>
        <begin position="168"/>
        <end position="231"/>
    </location>
</feature>
<dbReference type="EMBL" id="JAHLFV010000026">
    <property type="protein sequence ID" value="MBU3849152.1"/>
    <property type="molecule type" value="Genomic_DNA"/>
</dbReference>
<keyword evidence="4" id="KW-0276">Fatty acid metabolism</keyword>
<name>A0A9E2NY27_9SPIR</name>
<evidence type="ECO:0000256" key="1">
    <source>
        <dbReference type="ARBA" id="ARBA00006500"/>
    </source>
</evidence>
<organism evidence="10 11">
    <name type="scientific">Candidatus Treponema excrementipullorum</name>
    <dbReference type="NCBI Taxonomy" id="2838768"/>
    <lineage>
        <taxon>Bacteria</taxon>
        <taxon>Pseudomonadati</taxon>
        <taxon>Spirochaetota</taxon>
        <taxon>Spirochaetia</taxon>
        <taxon>Spirochaetales</taxon>
        <taxon>Treponemataceae</taxon>
        <taxon>Treponema</taxon>
    </lineage>
</organism>
<proteinExistence type="inferred from homology"/>
<protein>
    <submittedName>
        <fullName evidence="10">Acyl-[acyl-carrier-protein] thioesterase</fullName>
    </submittedName>
</protein>
<keyword evidence="7" id="KW-0275">Fatty acid biosynthesis</keyword>
<dbReference type="AlphaFoldDB" id="A0A9E2NY27"/>
<reference evidence="10" key="2">
    <citation type="submission" date="2021-04" db="EMBL/GenBank/DDBJ databases">
        <authorList>
            <person name="Gilroy R."/>
        </authorList>
    </citation>
    <scope>NUCLEOTIDE SEQUENCE</scope>
    <source>
        <strain evidence="10">Gambia15-2214</strain>
    </source>
</reference>
<evidence type="ECO:0000256" key="7">
    <source>
        <dbReference type="ARBA" id="ARBA00023160"/>
    </source>
</evidence>
<evidence type="ECO:0000259" key="9">
    <source>
        <dbReference type="Pfam" id="PF20791"/>
    </source>
</evidence>
<dbReference type="SUPFAM" id="SSF54637">
    <property type="entry name" value="Thioesterase/thiol ester dehydrase-isomerase"/>
    <property type="match status" value="2"/>
</dbReference>
<dbReference type="GO" id="GO:0016297">
    <property type="term" value="F:fatty acyl-[ACP] hydrolase activity"/>
    <property type="evidence" value="ECO:0007669"/>
    <property type="project" value="InterPro"/>
</dbReference>
<evidence type="ECO:0000256" key="3">
    <source>
        <dbReference type="ARBA" id="ARBA00022801"/>
    </source>
</evidence>
<gene>
    <name evidence="10" type="ORF">IAA16_01140</name>
</gene>
<dbReference type="CDD" id="cd00586">
    <property type="entry name" value="4HBT"/>
    <property type="match status" value="1"/>
</dbReference>